<dbReference type="PANTHER" id="PTHR13914:SF0">
    <property type="entry name" value="PROLINE DEHYDROGENASE 1, MITOCHONDRIAL"/>
    <property type="match status" value="1"/>
</dbReference>
<protein>
    <submittedName>
        <fullName evidence="3">Proline dehydrogenase</fullName>
    </submittedName>
</protein>
<dbReference type="InterPro" id="IPR015659">
    <property type="entry name" value="Proline_oxidase"/>
</dbReference>
<dbReference type="InterPro" id="IPR029041">
    <property type="entry name" value="FAD-linked_oxidoreductase-like"/>
</dbReference>
<evidence type="ECO:0000313" key="4">
    <source>
        <dbReference type="Proteomes" id="UP000217785"/>
    </source>
</evidence>
<sequence length="340" mass="38097">MFSTGEMKVIQALRSIARNEQVKAYVKTSKELYPLLWGAARRFVAGEARQQVLPKLEKFVSSGYRASLDFIGENTSTVRECESTKEEYVELIDQIGGHLPETDICLDLSHTGLTISPELALNHLSEIAAAAKRHRMTVMVSMEESAKTESILQLYQQTSTRHLNVGITVQANLNRTTDDLRELMKLPGKIRLVKGAYLEPSNVALSRSVQLNERYLSLVDKLVTANHPVAIATHDEAILDEVSRRGYLPCLTSKSKCYTESARTCSPDSRQKGIGHESICRMERNGSCISATGWLNFPQTCMRQWSLLPISWKRRCRVSNYKAYVQLALVMSIVGSVRGN</sequence>
<evidence type="ECO:0000259" key="2">
    <source>
        <dbReference type="Pfam" id="PF01619"/>
    </source>
</evidence>
<dbReference type="InterPro" id="IPR002872">
    <property type="entry name" value="Proline_DH_dom"/>
</dbReference>
<feature type="domain" description="Proline dehydrogenase" evidence="2">
    <location>
        <begin position="54"/>
        <end position="200"/>
    </location>
</feature>
<accession>A0A292YJB4</accession>
<reference evidence="4" key="1">
    <citation type="submission" date="2017-07" db="EMBL/GenBank/DDBJ databases">
        <title>Draft genome sequence of Effusibacillus lacus strain skLN1.</title>
        <authorList>
            <person name="Watanabe M."/>
            <person name="Kojima H."/>
            <person name="Fukui M."/>
        </authorList>
    </citation>
    <scope>NUCLEOTIDE SEQUENCE [LARGE SCALE GENOMIC DNA]</scope>
    <source>
        <strain evidence="4">skLN1</strain>
    </source>
</reference>
<dbReference type="SUPFAM" id="SSF51730">
    <property type="entry name" value="FAD-linked oxidoreductase"/>
    <property type="match status" value="1"/>
</dbReference>
<organism evidence="3 4">
    <name type="scientific">Effusibacillus lacus</name>
    <dbReference type="NCBI Taxonomy" id="1348429"/>
    <lineage>
        <taxon>Bacteria</taxon>
        <taxon>Bacillati</taxon>
        <taxon>Bacillota</taxon>
        <taxon>Bacilli</taxon>
        <taxon>Bacillales</taxon>
        <taxon>Alicyclobacillaceae</taxon>
        <taxon>Effusibacillus</taxon>
    </lineage>
</organism>
<comment type="caution">
    <text evidence="3">The sequence shown here is derived from an EMBL/GenBank/DDBJ whole genome shotgun (WGS) entry which is preliminary data.</text>
</comment>
<dbReference type="Pfam" id="PF01619">
    <property type="entry name" value="Pro_dh"/>
    <property type="match status" value="1"/>
</dbReference>
<dbReference type="GO" id="GO:0004657">
    <property type="term" value="F:proline dehydrogenase activity"/>
    <property type="evidence" value="ECO:0007669"/>
    <property type="project" value="InterPro"/>
</dbReference>
<evidence type="ECO:0000256" key="1">
    <source>
        <dbReference type="ARBA" id="ARBA00023002"/>
    </source>
</evidence>
<keyword evidence="1" id="KW-0560">Oxidoreductase</keyword>
<dbReference type="PANTHER" id="PTHR13914">
    <property type="entry name" value="PROLINE OXIDASE"/>
    <property type="match status" value="1"/>
</dbReference>
<proteinExistence type="predicted"/>
<dbReference type="Proteomes" id="UP000217785">
    <property type="component" value="Unassembled WGS sequence"/>
</dbReference>
<dbReference type="GO" id="GO:0006562">
    <property type="term" value="P:L-proline catabolic process"/>
    <property type="evidence" value="ECO:0007669"/>
    <property type="project" value="InterPro"/>
</dbReference>
<gene>
    <name evidence="3" type="ORF">EFBL_0613</name>
</gene>
<name>A0A292YJB4_9BACL</name>
<evidence type="ECO:0000313" key="3">
    <source>
        <dbReference type="EMBL" id="GAX88999.1"/>
    </source>
</evidence>
<dbReference type="Gene3D" id="3.20.20.220">
    <property type="match status" value="1"/>
</dbReference>
<dbReference type="EMBL" id="BDUF01000011">
    <property type="protein sequence ID" value="GAX88999.1"/>
    <property type="molecule type" value="Genomic_DNA"/>
</dbReference>
<keyword evidence="4" id="KW-1185">Reference proteome</keyword>
<dbReference type="AlphaFoldDB" id="A0A292YJB4"/>